<feature type="transmembrane region" description="Helical" evidence="9">
    <location>
        <begin position="349"/>
        <end position="367"/>
    </location>
</feature>
<comment type="similarity">
    <text evidence="2">Belongs to the major facilitator superfamily. Bcr/CmlA family.</text>
</comment>
<dbReference type="NCBIfam" id="NF008314">
    <property type="entry name" value="PRK11102.1"/>
    <property type="match status" value="1"/>
</dbReference>
<dbReference type="SUPFAM" id="SSF103473">
    <property type="entry name" value="MFS general substrate transporter"/>
    <property type="match status" value="1"/>
</dbReference>
<feature type="transmembrane region" description="Helical" evidence="9">
    <location>
        <begin position="233"/>
        <end position="252"/>
    </location>
</feature>
<evidence type="ECO:0000313" key="11">
    <source>
        <dbReference type="EMBL" id="NYI06885.1"/>
    </source>
</evidence>
<reference evidence="11 12" key="1">
    <citation type="submission" date="2020-07" db="EMBL/GenBank/DDBJ databases">
        <title>Sequencing the genomes of 1000 actinobacteria strains.</title>
        <authorList>
            <person name="Klenk H.-P."/>
        </authorList>
    </citation>
    <scope>NUCLEOTIDE SEQUENCE [LARGE SCALE GENOMIC DNA]</scope>
    <source>
        <strain evidence="11 12">DSM 42178</strain>
    </source>
</reference>
<dbReference type="InterPro" id="IPR005829">
    <property type="entry name" value="Sugar_transporter_CS"/>
</dbReference>
<dbReference type="AlphaFoldDB" id="A0A852ZXW6"/>
<gene>
    <name evidence="11" type="ORF">FHU37_003828</name>
</gene>
<dbReference type="PROSITE" id="PS00216">
    <property type="entry name" value="SUGAR_TRANSPORT_1"/>
    <property type="match status" value="1"/>
</dbReference>
<dbReference type="PANTHER" id="PTHR23502:SF132">
    <property type="entry name" value="POLYAMINE TRANSPORTER 2-RELATED"/>
    <property type="match status" value="1"/>
</dbReference>
<dbReference type="EMBL" id="JACBZD010000001">
    <property type="protein sequence ID" value="NYI06885.1"/>
    <property type="molecule type" value="Genomic_DNA"/>
</dbReference>
<feature type="region of interest" description="Disordered" evidence="8">
    <location>
        <begin position="1"/>
        <end position="61"/>
    </location>
</feature>
<keyword evidence="12" id="KW-1185">Reference proteome</keyword>
<feature type="transmembrane region" description="Helical" evidence="9">
    <location>
        <begin position="202"/>
        <end position="221"/>
    </location>
</feature>
<protein>
    <submittedName>
        <fullName evidence="11">DHA1 family bicyclomycin/chloramphenicol resistance-like MFS transporter</fullName>
    </submittedName>
</protein>
<feature type="transmembrane region" description="Helical" evidence="9">
    <location>
        <begin position="413"/>
        <end position="432"/>
    </location>
</feature>
<evidence type="ECO:0000256" key="8">
    <source>
        <dbReference type="SAM" id="MobiDB-lite"/>
    </source>
</evidence>
<dbReference type="InterPro" id="IPR020846">
    <property type="entry name" value="MFS_dom"/>
</dbReference>
<dbReference type="GO" id="GO:1990961">
    <property type="term" value="P:xenobiotic detoxification by transmembrane export across the plasma membrane"/>
    <property type="evidence" value="ECO:0007669"/>
    <property type="project" value="InterPro"/>
</dbReference>
<keyword evidence="6 9" id="KW-1133">Transmembrane helix</keyword>
<feature type="transmembrane region" description="Helical" evidence="9">
    <location>
        <begin position="171"/>
        <end position="190"/>
    </location>
</feature>
<comment type="caution">
    <text evidence="11">The sequence shown here is derived from an EMBL/GenBank/DDBJ whole genome shotgun (WGS) entry which is preliminary data.</text>
</comment>
<dbReference type="Proteomes" id="UP000567795">
    <property type="component" value="Unassembled WGS sequence"/>
</dbReference>
<feature type="domain" description="Major facilitator superfamily (MFS) profile" evidence="10">
    <location>
        <begin position="78"/>
        <end position="464"/>
    </location>
</feature>
<evidence type="ECO:0000256" key="2">
    <source>
        <dbReference type="ARBA" id="ARBA00006236"/>
    </source>
</evidence>
<feature type="transmembrane region" description="Helical" evidence="9">
    <location>
        <begin position="373"/>
        <end position="392"/>
    </location>
</feature>
<feature type="transmembrane region" description="Helical" evidence="9">
    <location>
        <begin position="282"/>
        <end position="306"/>
    </location>
</feature>
<dbReference type="PROSITE" id="PS50850">
    <property type="entry name" value="MFS"/>
    <property type="match status" value="1"/>
</dbReference>
<evidence type="ECO:0000256" key="1">
    <source>
        <dbReference type="ARBA" id="ARBA00004651"/>
    </source>
</evidence>
<keyword evidence="3" id="KW-0813">Transport</keyword>
<keyword evidence="5 9" id="KW-0812">Transmembrane</keyword>
<dbReference type="InterPro" id="IPR036259">
    <property type="entry name" value="MFS_trans_sf"/>
</dbReference>
<evidence type="ECO:0000256" key="6">
    <source>
        <dbReference type="ARBA" id="ARBA00022989"/>
    </source>
</evidence>
<feature type="transmembrane region" description="Helical" evidence="9">
    <location>
        <begin position="77"/>
        <end position="93"/>
    </location>
</feature>
<evidence type="ECO:0000256" key="3">
    <source>
        <dbReference type="ARBA" id="ARBA00022448"/>
    </source>
</evidence>
<evidence type="ECO:0000256" key="4">
    <source>
        <dbReference type="ARBA" id="ARBA00022475"/>
    </source>
</evidence>
<proteinExistence type="inferred from homology"/>
<evidence type="ECO:0000256" key="5">
    <source>
        <dbReference type="ARBA" id="ARBA00022692"/>
    </source>
</evidence>
<feature type="transmembrane region" description="Helical" evidence="9">
    <location>
        <begin position="113"/>
        <end position="133"/>
    </location>
</feature>
<accession>A0A852ZXW6</accession>
<dbReference type="PANTHER" id="PTHR23502">
    <property type="entry name" value="MAJOR FACILITATOR SUPERFAMILY"/>
    <property type="match status" value="1"/>
</dbReference>
<feature type="transmembrane region" description="Helical" evidence="9">
    <location>
        <begin position="145"/>
        <end position="165"/>
    </location>
</feature>
<evidence type="ECO:0000313" key="12">
    <source>
        <dbReference type="Proteomes" id="UP000567795"/>
    </source>
</evidence>
<dbReference type="Pfam" id="PF07690">
    <property type="entry name" value="MFS_1"/>
    <property type="match status" value="1"/>
</dbReference>
<dbReference type="InterPro" id="IPR011701">
    <property type="entry name" value="MFS"/>
</dbReference>
<dbReference type="InterPro" id="IPR004812">
    <property type="entry name" value="Efflux_drug-R_Bcr/CmlA"/>
</dbReference>
<organism evidence="11 12">
    <name type="scientific">Allostreptomyces psammosilenae</name>
    <dbReference type="NCBI Taxonomy" id="1892865"/>
    <lineage>
        <taxon>Bacteria</taxon>
        <taxon>Bacillati</taxon>
        <taxon>Actinomycetota</taxon>
        <taxon>Actinomycetes</taxon>
        <taxon>Kitasatosporales</taxon>
        <taxon>Streptomycetaceae</taxon>
        <taxon>Allostreptomyces</taxon>
    </lineage>
</organism>
<name>A0A852ZXW6_9ACTN</name>
<feature type="transmembrane region" description="Helical" evidence="9">
    <location>
        <begin position="318"/>
        <end position="337"/>
    </location>
</feature>
<evidence type="ECO:0000259" key="10">
    <source>
        <dbReference type="PROSITE" id="PS50850"/>
    </source>
</evidence>
<dbReference type="GO" id="GO:0005886">
    <property type="term" value="C:plasma membrane"/>
    <property type="evidence" value="ECO:0007669"/>
    <property type="project" value="UniProtKB-SubCell"/>
</dbReference>
<evidence type="ECO:0000256" key="7">
    <source>
        <dbReference type="ARBA" id="ARBA00023136"/>
    </source>
</evidence>
<dbReference type="RefSeq" id="WP_179815398.1">
    <property type="nucleotide sequence ID" value="NZ_JACBZD010000001.1"/>
</dbReference>
<feature type="transmembrane region" description="Helical" evidence="9">
    <location>
        <begin position="438"/>
        <end position="459"/>
    </location>
</feature>
<comment type="subcellular location">
    <subcellularLocation>
        <location evidence="1">Cell membrane</location>
        <topology evidence="1">Multi-pass membrane protein</topology>
    </subcellularLocation>
</comment>
<keyword evidence="7 9" id="KW-0472">Membrane</keyword>
<dbReference type="Gene3D" id="1.20.1720.10">
    <property type="entry name" value="Multidrug resistance protein D"/>
    <property type="match status" value="1"/>
</dbReference>
<dbReference type="NCBIfam" id="TIGR00710">
    <property type="entry name" value="efflux_Bcr_CflA"/>
    <property type="match status" value="1"/>
</dbReference>
<evidence type="ECO:0000256" key="9">
    <source>
        <dbReference type="SAM" id="Phobius"/>
    </source>
</evidence>
<dbReference type="GO" id="GO:0042910">
    <property type="term" value="F:xenobiotic transmembrane transporter activity"/>
    <property type="evidence" value="ECO:0007669"/>
    <property type="project" value="InterPro"/>
</dbReference>
<sequence length="466" mass="47615">MQPASRPSPSEGISDPTERRAPVVPPARTPLDDAPPGTSPSTATGPSPAPTAPAGPAAGVTVPATGAAPGGLRPGPLLVLILGTLTALAPLSMDMYLPALPEVTSSLGTTSTQVQLTITTFLIGLALGQLLAGPLSDAVGRRRPLLVGISLYLVATAACAVAPNIETLTALRMLQGLTGAAGVVIARAVVRDYYSGVAAARLFSSLMLISGLAPILAPVVGGQLMRVTSWQGIFVAQAVLGVFITLLAAWKLRETLPVQRRRPMDLGDTLRTMGRLLADRTLLGYLLAFAFGFSSIFAYISASSVVLQEVYGASPQTYSLLFGLVALGMVGFTQVNGRVLVGRFSPNRLIVVGLGVILGGGALLVVLTAATEASLWVIVPVLWVTISATGLVMPNCTTEVLNRAPHAAGSASALLGTSQFLVGSLVAPLAAMGGGETALPMALTLTGMAVVALGALLALSRPWRRG</sequence>
<feature type="compositionally biased region" description="Low complexity" evidence="8">
    <location>
        <begin position="34"/>
        <end position="46"/>
    </location>
</feature>
<keyword evidence="4" id="KW-1003">Cell membrane</keyword>
<dbReference type="FunFam" id="1.20.1720.10:FF:000005">
    <property type="entry name" value="Bcr/CflA family efflux transporter"/>
    <property type="match status" value="1"/>
</dbReference>
<dbReference type="CDD" id="cd17320">
    <property type="entry name" value="MFS_MdfA_MDR_like"/>
    <property type="match status" value="1"/>
</dbReference>